<reference evidence="1" key="1">
    <citation type="submission" date="2019-08" db="EMBL/GenBank/DDBJ databases">
        <authorList>
            <person name="Kucharzyk K."/>
            <person name="Murdoch R.W."/>
            <person name="Higgins S."/>
            <person name="Loffler F."/>
        </authorList>
    </citation>
    <scope>NUCLEOTIDE SEQUENCE</scope>
</reference>
<sequence length="221" mass="23880">MSGGEVVGAVHLKDVEDVLFGKGSQVGSRSGFDDPLQRYVIETAVLKGCFGSKVSSAAGYVFDESGRVGCSVGCFQFGYTGIGWQSRGVGEQVHHFDVHGVAFGIGPGFEAGDVQTYIVLQADLALLDKHQGADGRGDRFTYGCEVEYGTFFHLKRIGVDLPVSVGFDVGHLSMPDHRQHGSRDFVFIDGLVYHLVGIDKFSRVHPYFVGTGALQRLCLQL</sequence>
<organism evidence="1">
    <name type="scientific">bioreactor metagenome</name>
    <dbReference type="NCBI Taxonomy" id="1076179"/>
    <lineage>
        <taxon>unclassified sequences</taxon>
        <taxon>metagenomes</taxon>
        <taxon>ecological metagenomes</taxon>
    </lineage>
</organism>
<gene>
    <name evidence="1" type="ORF">SDC9_35048</name>
</gene>
<comment type="caution">
    <text evidence="1">The sequence shown here is derived from an EMBL/GenBank/DDBJ whole genome shotgun (WGS) entry which is preliminary data.</text>
</comment>
<proteinExistence type="predicted"/>
<accession>A0A644VCS8</accession>
<protein>
    <submittedName>
        <fullName evidence="1">Uncharacterized protein</fullName>
    </submittedName>
</protein>
<dbReference type="AlphaFoldDB" id="A0A644VCS8"/>
<name>A0A644VCS8_9ZZZZ</name>
<dbReference type="EMBL" id="VSSQ01000270">
    <property type="protein sequence ID" value="MPL89017.1"/>
    <property type="molecule type" value="Genomic_DNA"/>
</dbReference>
<evidence type="ECO:0000313" key="1">
    <source>
        <dbReference type="EMBL" id="MPL89017.1"/>
    </source>
</evidence>